<reference evidence="2 3" key="1">
    <citation type="submission" date="2020-06" db="EMBL/GenBank/DDBJ databases">
        <title>High-quality draft genome of sulfate reducer Desulfobacter latus type strain AcrS2 isolated from marine sediment.</title>
        <authorList>
            <person name="Hoppe M."/>
            <person name="Larsen C.K."/>
            <person name="Marshall I.P.G."/>
            <person name="Schramm A."/>
            <person name="Marietou A.G."/>
        </authorList>
    </citation>
    <scope>NUCLEOTIDE SEQUENCE [LARGE SCALE GENOMIC DNA]</scope>
    <source>
        <strain evidence="2 3">AcRS2</strain>
    </source>
</reference>
<feature type="region of interest" description="Disordered" evidence="1">
    <location>
        <begin position="502"/>
        <end position="523"/>
    </location>
</feature>
<dbReference type="EMBL" id="JACADJ010000005">
    <property type="protein sequence ID" value="NWH03872.1"/>
    <property type="molecule type" value="Genomic_DNA"/>
</dbReference>
<organism evidence="2 3">
    <name type="scientific">Desulfobacter latus</name>
    <dbReference type="NCBI Taxonomy" id="2292"/>
    <lineage>
        <taxon>Bacteria</taxon>
        <taxon>Pseudomonadati</taxon>
        <taxon>Thermodesulfobacteriota</taxon>
        <taxon>Desulfobacteria</taxon>
        <taxon>Desulfobacterales</taxon>
        <taxon>Desulfobacteraceae</taxon>
        <taxon>Desulfobacter</taxon>
    </lineage>
</organism>
<sequence>MIQRHYSVTLLSDIIISARTATQGHSTCLDYIPGSNFMGIAARAYAGFDKNTAYEIFHSGEVRFGDAHLAVNGKRSLKIPCSWYHPKGTGMDTVYVHHAVSQQTRQMMRTAGDQLKQIRTGFFIQDKDDQDKNQLYKVSASHFFSIKSAYDRDRRRSKDEQMFGYDALVRGSQWIFTISGPSREILEKIHEKIIGRQYIGRSKSAQYGSVEIEEVPDYHPPQPDCAAPQKNGPLILYFESPAAFLLDCAGNFTLQPCIKDLGLETGRIDWAGSQVRHRSYAPWNGKRRGRDQDREFIDKGSVLLIRDYAPDMDMNQWAKTIENGIGLFKTEGFGAILINPYFLNVQEDEILQVSEYERSRYEPSNTSHAAAPRDQSDDHTIAWLTRKKQEMENHHEIMTHVHKFIDDYKIKFQRITASQWGAVRERAQRHTDYDSLMLQLFNPKDPKGFLYHGKSEKFWRSNRDTLENKMRELNDTLPNGPARLFLIKTATEMTKIIEKKGDTQNGNHKIRDLSLTLSGPDHI</sequence>
<proteinExistence type="predicted"/>
<dbReference type="AlphaFoldDB" id="A0A850T3T5"/>
<comment type="caution">
    <text evidence="2">The sequence shown here is derived from an EMBL/GenBank/DDBJ whole genome shotgun (WGS) entry which is preliminary data.</text>
</comment>
<gene>
    <name evidence="2" type="ORF">HXW94_02500</name>
</gene>
<protein>
    <submittedName>
        <fullName evidence="2">Uncharacterized protein</fullName>
    </submittedName>
</protein>
<accession>A0A850T3T5</accession>
<evidence type="ECO:0000256" key="1">
    <source>
        <dbReference type="SAM" id="MobiDB-lite"/>
    </source>
</evidence>
<name>A0A850T3T5_9BACT</name>
<evidence type="ECO:0000313" key="2">
    <source>
        <dbReference type="EMBL" id="NWH03872.1"/>
    </source>
</evidence>
<dbReference type="RefSeq" id="WP_178365331.1">
    <property type="nucleotide sequence ID" value="NZ_JACADJ010000005.1"/>
</dbReference>
<evidence type="ECO:0000313" key="3">
    <source>
        <dbReference type="Proteomes" id="UP000553343"/>
    </source>
</evidence>
<keyword evidence="3" id="KW-1185">Reference proteome</keyword>
<dbReference type="Proteomes" id="UP000553343">
    <property type="component" value="Unassembled WGS sequence"/>
</dbReference>